<keyword evidence="5 8" id="KW-0812">Transmembrane</keyword>
<evidence type="ECO:0000256" key="3">
    <source>
        <dbReference type="ARBA" id="ARBA00011489"/>
    </source>
</evidence>
<evidence type="ECO:0000259" key="9">
    <source>
        <dbReference type="Pfam" id="PF04535"/>
    </source>
</evidence>
<dbReference type="InterPro" id="IPR006459">
    <property type="entry name" value="CASP/CASPL"/>
</dbReference>
<proteinExistence type="inferred from homology"/>
<sequence length="191" mass="21028">MAGIEGQKIINLPYTSSTPSSANNMITLKTHKISFFAQIFCRVLVTGAAVAATWIILTSKQTVVIFGMTVDARYSYSSAFKFFAYVNLIVSGFTALSCFLLIIIGNKAFTTKKYFCLFLHDLNMTTLLMAACAAATSFGMIGQHGNEHAGWMPICDHFHKYCGRVSISIALSYFSVVLYLILTIMSAYSSR</sequence>
<feature type="transmembrane region" description="Helical" evidence="8">
    <location>
        <begin position="35"/>
        <end position="57"/>
    </location>
</feature>
<evidence type="ECO:0000256" key="4">
    <source>
        <dbReference type="ARBA" id="ARBA00022475"/>
    </source>
</evidence>
<feature type="transmembrane region" description="Helical" evidence="8">
    <location>
        <begin position="125"/>
        <end position="145"/>
    </location>
</feature>
<comment type="subcellular location">
    <subcellularLocation>
        <location evidence="1 8">Cell membrane</location>
        <topology evidence="1 8">Multi-pass membrane protein</topology>
    </subcellularLocation>
</comment>
<protein>
    <recommendedName>
        <fullName evidence="8">CASP-like protein</fullName>
    </recommendedName>
</protein>
<dbReference type="InterPro" id="IPR006702">
    <property type="entry name" value="CASP_dom"/>
</dbReference>
<comment type="subunit">
    <text evidence="3 8">Homodimer and heterodimers.</text>
</comment>
<organism evidence="10 11">
    <name type="scientific">Oldenlandia corymbosa var. corymbosa</name>
    <dbReference type="NCBI Taxonomy" id="529605"/>
    <lineage>
        <taxon>Eukaryota</taxon>
        <taxon>Viridiplantae</taxon>
        <taxon>Streptophyta</taxon>
        <taxon>Embryophyta</taxon>
        <taxon>Tracheophyta</taxon>
        <taxon>Spermatophyta</taxon>
        <taxon>Magnoliopsida</taxon>
        <taxon>eudicotyledons</taxon>
        <taxon>Gunneridae</taxon>
        <taxon>Pentapetalae</taxon>
        <taxon>asterids</taxon>
        <taxon>lamiids</taxon>
        <taxon>Gentianales</taxon>
        <taxon>Rubiaceae</taxon>
        <taxon>Rubioideae</taxon>
        <taxon>Spermacoceae</taxon>
        <taxon>Hedyotis-Oldenlandia complex</taxon>
        <taxon>Oldenlandia</taxon>
    </lineage>
</organism>
<keyword evidence="6 8" id="KW-1133">Transmembrane helix</keyword>
<dbReference type="Pfam" id="PF04535">
    <property type="entry name" value="CASP_dom"/>
    <property type="match status" value="1"/>
</dbReference>
<feature type="transmembrane region" description="Helical" evidence="8">
    <location>
        <begin position="82"/>
        <end position="104"/>
    </location>
</feature>
<evidence type="ECO:0000256" key="7">
    <source>
        <dbReference type="ARBA" id="ARBA00023136"/>
    </source>
</evidence>
<gene>
    <name evidence="10" type="ORF">OLC1_LOCUS20227</name>
</gene>
<accession>A0AAV1DYZ5</accession>
<name>A0AAV1DYZ5_OLDCO</name>
<dbReference type="GO" id="GO:0005886">
    <property type="term" value="C:plasma membrane"/>
    <property type="evidence" value="ECO:0007669"/>
    <property type="project" value="UniProtKB-SubCell"/>
</dbReference>
<feature type="transmembrane region" description="Helical" evidence="8">
    <location>
        <begin position="165"/>
        <end position="188"/>
    </location>
</feature>
<evidence type="ECO:0000256" key="2">
    <source>
        <dbReference type="ARBA" id="ARBA00007651"/>
    </source>
</evidence>
<keyword evidence="7 8" id="KW-0472">Membrane</keyword>
<keyword evidence="4 8" id="KW-1003">Cell membrane</keyword>
<evidence type="ECO:0000256" key="6">
    <source>
        <dbReference type="ARBA" id="ARBA00022989"/>
    </source>
</evidence>
<reference evidence="10" key="1">
    <citation type="submission" date="2023-03" db="EMBL/GenBank/DDBJ databases">
        <authorList>
            <person name="Julca I."/>
        </authorList>
    </citation>
    <scope>NUCLEOTIDE SEQUENCE</scope>
</reference>
<dbReference type="InterPro" id="IPR044173">
    <property type="entry name" value="CASPL"/>
</dbReference>
<evidence type="ECO:0000256" key="5">
    <source>
        <dbReference type="ARBA" id="ARBA00022692"/>
    </source>
</evidence>
<dbReference type="PANTHER" id="PTHR36488">
    <property type="entry name" value="CASP-LIKE PROTEIN 1U1"/>
    <property type="match status" value="1"/>
</dbReference>
<evidence type="ECO:0000256" key="1">
    <source>
        <dbReference type="ARBA" id="ARBA00004651"/>
    </source>
</evidence>
<feature type="domain" description="Casparian strip membrane protein" evidence="9">
    <location>
        <begin position="37"/>
        <end position="178"/>
    </location>
</feature>
<evidence type="ECO:0000256" key="8">
    <source>
        <dbReference type="RuleBase" id="RU361233"/>
    </source>
</evidence>
<keyword evidence="11" id="KW-1185">Reference proteome</keyword>
<evidence type="ECO:0000313" key="10">
    <source>
        <dbReference type="EMBL" id="CAI9113169.1"/>
    </source>
</evidence>
<dbReference type="Proteomes" id="UP001161247">
    <property type="component" value="Chromosome 7"/>
</dbReference>
<dbReference type="NCBIfam" id="TIGR01569">
    <property type="entry name" value="A_tha_TIGR01569"/>
    <property type="match status" value="1"/>
</dbReference>
<comment type="similarity">
    <text evidence="2 8">Belongs to the Casparian strip membrane proteins (CASP) family.</text>
</comment>
<evidence type="ECO:0000313" key="11">
    <source>
        <dbReference type="Proteomes" id="UP001161247"/>
    </source>
</evidence>
<dbReference type="PANTHER" id="PTHR36488:SF8">
    <property type="entry name" value="CASP-LIKE PROTEIN 1U1"/>
    <property type="match status" value="1"/>
</dbReference>
<dbReference type="EMBL" id="OX459124">
    <property type="protein sequence ID" value="CAI9113169.1"/>
    <property type="molecule type" value="Genomic_DNA"/>
</dbReference>
<dbReference type="AlphaFoldDB" id="A0AAV1DYZ5"/>